<dbReference type="InterPro" id="IPR006015">
    <property type="entry name" value="Universal_stress_UspA"/>
</dbReference>
<dbReference type="PATRIC" id="fig|1286171.3.peg.352"/>
<dbReference type="RefSeq" id="WP_025434752.1">
    <property type="nucleotide sequence ID" value="NZ_CP007452.1"/>
</dbReference>
<proteinExistence type="inferred from homology"/>
<evidence type="ECO:0000313" key="4">
    <source>
        <dbReference type="Proteomes" id="UP000019591"/>
    </source>
</evidence>
<accession>W8THR7</accession>
<dbReference type="Proteomes" id="UP000019591">
    <property type="component" value="Chromosome"/>
</dbReference>
<dbReference type="InterPro" id="IPR006016">
    <property type="entry name" value="UspA"/>
</dbReference>
<comment type="similarity">
    <text evidence="1">Belongs to the universal stress protein A family.</text>
</comment>
<dbReference type="PRINTS" id="PR01438">
    <property type="entry name" value="UNVRSLSTRESS"/>
</dbReference>
<sequence>MKILLPFDGSDSSYKALGYVKEFVAGMSEYEILLVTVQKTFMPTPPDRPYIEIMPDDFVAETIMHHEYGRVHLNLLSDALKYLNGFSHSRIRTYVGFGHAADIILEMSELENLDIIIMCTHGMGAARRFTLGSVTDKVVHHSATPILILR</sequence>
<evidence type="ECO:0000259" key="2">
    <source>
        <dbReference type="Pfam" id="PF00582"/>
    </source>
</evidence>
<dbReference type="InterPro" id="IPR014729">
    <property type="entry name" value="Rossmann-like_a/b/a_fold"/>
</dbReference>
<dbReference type="HOGENOM" id="CLU_049301_9_2_9"/>
<dbReference type="OrthoDB" id="9794782at2"/>
<evidence type="ECO:0000313" key="3">
    <source>
        <dbReference type="EMBL" id="AHM55712.1"/>
    </source>
</evidence>
<dbReference type="STRING" id="1286171.EAL2_c04100"/>
<dbReference type="PANTHER" id="PTHR31964">
    <property type="entry name" value="ADENINE NUCLEOTIDE ALPHA HYDROLASES-LIKE SUPERFAMILY PROTEIN"/>
    <property type="match status" value="1"/>
</dbReference>
<organism evidence="3 4">
    <name type="scientific">Peptoclostridium acidaminophilum DSM 3953</name>
    <dbReference type="NCBI Taxonomy" id="1286171"/>
    <lineage>
        <taxon>Bacteria</taxon>
        <taxon>Bacillati</taxon>
        <taxon>Bacillota</taxon>
        <taxon>Clostridia</taxon>
        <taxon>Peptostreptococcales</taxon>
        <taxon>Peptoclostridiaceae</taxon>
        <taxon>Peptoclostridium</taxon>
    </lineage>
</organism>
<name>W8THR7_PEPAC</name>
<evidence type="ECO:0000256" key="1">
    <source>
        <dbReference type="ARBA" id="ARBA00008791"/>
    </source>
</evidence>
<gene>
    <name evidence="3" type="ORF">EAL2_c04100</name>
</gene>
<keyword evidence="4" id="KW-1185">Reference proteome</keyword>
<dbReference type="Pfam" id="PF00582">
    <property type="entry name" value="Usp"/>
    <property type="match status" value="1"/>
</dbReference>
<dbReference type="CDD" id="cd23659">
    <property type="entry name" value="USP_At3g01520-like"/>
    <property type="match status" value="1"/>
</dbReference>
<dbReference type="EMBL" id="CP007452">
    <property type="protein sequence ID" value="AHM55712.1"/>
    <property type="molecule type" value="Genomic_DNA"/>
</dbReference>
<protein>
    <recommendedName>
        <fullName evidence="2">UspA domain-containing protein</fullName>
    </recommendedName>
</protein>
<dbReference type="eggNOG" id="COG0589">
    <property type="taxonomic scope" value="Bacteria"/>
</dbReference>
<feature type="domain" description="UspA" evidence="2">
    <location>
        <begin position="2"/>
        <end position="150"/>
    </location>
</feature>
<reference evidence="3 4" key="1">
    <citation type="journal article" date="2014" name="Genome Announc.">
        <title>Complete Genome Sequence of Amino Acid-Utilizing Eubacterium acidaminophilum al-2 (DSM 3953).</title>
        <authorList>
            <person name="Poehlein A."/>
            <person name="Andreesen J.R."/>
            <person name="Daniel R."/>
        </authorList>
    </citation>
    <scope>NUCLEOTIDE SEQUENCE [LARGE SCALE GENOMIC DNA]</scope>
    <source>
        <strain evidence="3 4">DSM 3953</strain>
    </source>
</reference>
<dbReference type="PANTHER" id="PTHR31964:SF113">
    <property type="entry name" value="USPA DOMAIN-CONTAINING PROTEIN"/>
    <property type="match status" value="1"/>
</dbReference>
<dbReference type="KEGG" id="eac:EAL2_c04100"/>
<dbReference type="AlphaFoldDB" id="W8THR7"/>
<dbReference type="SUPFAM" id="SSF52402">
    <property type="entry name" value="Adenine nucleotide alpha hydrolases-like"/>
    <property type="match status" value="1"/>
</dbReference>
<dbReference type="Gene3D" id="3.40.50.620">
    <property type="entry name" value="HUPs"/>
    <property type="match status" value="1"/>
</dbReference>